<sequence>MSSGFLFLFVLLSLVLHNPLLAVIVIVIVYYLVDRRFIGLTPNLLKPVRTQMRISRLHREILENPHDAPARYDLARLYIGHGAYNRALRLLQELPPSMQEAADVQTDWGICQLHLGECAAGEQRILNALSKEPKLRYGEPYLEMAAVFAPSDPKKALHYLNVFQSYNASSCESEYRLAKLFLLFDNPAAAREALRRCIQTYRMLPRFRKRVERRWALLARWRLLLVR</sequence>
<keyword evidence="1" id="KW-0472">Membrane</keyword>
<accession>A0ABT9XFP5</accession>
<protein>
    <submittedName>
        <fullName evidence="2">Tetratricopeptide (TPR) repeat protein</fullName>
    </submittedName>
</protein>
<keyword evidence="1" id="KW-0812">Transmembrane</keyword>
<evidence type="ECO:0000256" key="1">
    <source>
        <dbReference type="SAM" id="Phobius"/>
    </source>
</evidence>
<gene>
    <name evidence="2" type="ORF">J2S03_000931</name>
</gene>
<dbReference type="RefSeq" id="WP_274454907.1">
    <property type="nucleotide sequence ID" value="NZ_CP067097.1"/>
</dbReference>
<evidence type="ECO:0000313" key="2">
    <source>
        <dbReference type="EMBL" id="MDQ0189115.1"/>
    </source>
</evidence>
<dbReference type="EMBL" id="JAUSTP010000004">
    <property type="protein sequence ID" value="MDQ0189115.1"/>
    <property type="molecule type" value="Genomic_DNA"/>
</dbReference>
<dbReference type="SUPFAM" id="SSF48452">
    <property type="entry name" value="TPR-like"/>
    <property type="match status" value="1"/>
</dbReference>
<dbReference type="Gene3D" id="1.25.40.10">
    <property type="entry name" value="Tetratricopeptide repeat domain"/>
    <property type="match status" value="1"/>
</dbReference>
<keyword evidence="1" id="KW-1133">Transmembrane helix</keyword>
<dbReference type="InterPro" id="IPR011990">
    <property type="entry name" value="TPR-like_helical_dom_sf"/>
</dbReference>
<reference evidence="2 3" key="1">
    <citation type="submission" date="2023-07" db="EMBL/GenBank/DDBJ databases">
        <title>Genomic Encyclopedia of Type Strains, Phase IV (KMG-IV): sequencing the most valuable type-strain genomes for metagenomic binning, comparative biology and taxonomic classification.</title>
        <authorList>
            <person name="Goeker M."/>
        </authorList>
    </citation>
    <scope>NUCLEOTIDE SEQUENCE [LARGE SCALE GENOMIC DNA]</scope>
    <source>
        <strain evidence="2 3">DSM 4006</strain>
    </source>
</reference>
<comment type="caution">
    <text evidence="2">The sequence shown here is derived from an EMBL/GenBank/DDBJ whole genome shotgun (WGS) entry which is preliminary data.</text>
</comment>
<evidence type="ECO:0000313" key="3">
    <source>
        <dbReference type="Proteomes" id="UP001232973"/>
    </source>
</evidence>
<organism evidence="2 3">
    <name type="scientific">Alicyclobacillus cycloheptanicus</name>
    <dbReference type="NCBI Taxonomy" id="1457"/>
    <lineage>
        <taxon>Bacteria</taxon>
        <taxon>Bacillati</taxon>
        <taxon>Bacillota</taxon>
        <taxon>Bacilli</taxon>
        <taxon>Bacillales</taxon>
        <taxon>Alicyclobacillaceae</taxon>
        <taxon>Alicyclobacillus</taxon>
    </lineage>
</organism>
<dbReference type="Proteomes" id="UP001232973">
    <property type="component" value="Unassembled WGS sequence"/>
</dbReference>
<proteinExistence type="predicted"/>
<feature type="transmembrane region" description="Helical" evidence="1">
    <location>
        <begin position="6"/>
        <end position="33"/>
    </location>
</feature>
<dbReference type="Pfam" id="PF14559">
    <property type="entry name" value="TPR_19"/>
    <property type="match status" value="1"/>
</dbReference>
<keyword evidence="3" id="KW-1185">Reference proteome</keyword>
<name>A0ABT9XFP5_9BACL</name>